<evidence type="ECO:0000256" key="4">
    <source>
        <dbReference type="ARBA" id="ARBA00022833"/>
    </source>
</evidence>
<feature type="domain" description="Phorbol-ester/DAG-type" evidence="5">
    <location>
        <begin position="8"/>
        <end position="58"/>
    </location>
</feature>
<proteinExistence type="predicted"/>
<feature type="domain" description="Zinc finger PHD-type" evidence="6">
    <location>
        <begin position="417"/>
        <end position="477"/>
    </location>
</feature>
<name>A0A5D2LT02_GOSTO</name>
<dbReference type="SUPFAM" id="SSF57889">
    <property type="entry name" value="Cysteine-rich domain"/>
    <property type="match status" value="6"/>
</dbReference>
<dbReference type="InterPro" id="IPR004146">
    <property type="entry name" value="DC1"/>
</dbReference>
<reference evidence="7 8" key="1">
    <citation type="submission" date="2019-07" db="EMBL/GenBank/DDBJ databases">
        <title>WGS assembly of Gossypium tomentosum.</title>
        <authorList>
            <person name="Chen Z.J."/>
            <person name="Sreedasyam A."/>
            <person name="Ando A."/>
            <person name="Song Q."/>
            <person name="De L."/>
            <person name="Hulse-Kemp A."/>
            <person name="Ding M."/>
            <person name="Ye W."/>
            <person name="Kirkbride R."/>
            <person name="Jenkins J."/>
            <person name="Plott C."/>
            <person name="Lovell J."/>
            <person name="Lin Y.-M."/>
            <person name="Vaughn R."/>
            <person name="Liu B."/>
            <person name="Li W."/>
            <person name="Simpson S."/>
            <person name="Scheffler B."/>
            <person name="Saski C."/>
            <person name="Grover C."/>
            <person name="Hu G."/>
            <person name="Conover J."/>
            <person name="Carlson J."/>
            <person name="Shu S."/>
            <person name="Boston L."/>
            <person name="Williams M."/>
            <person name="Peterson D."/>
            <person name="Mcgee K."/>
            <person name="Jones D."/>
            <person name="Wendel J."/>
            <person name="Stelly D."/>
            <person name="Grimwood J."/>
            <person name="Schmutz J."/>
        </authorList>
    </citation>
    <scope>NUCLEOTIDE SEQUENCE [LARGE SCALE GENOMIC DNA]</scope>
    <source>
        <strain evidence="7">7179.01</strain>
    </source>
</reference>
<feature type="domain" description="Zinc finger PHD-type" evidence="6">
    <location>
        <begin position="258"/>
        <end position="320"/>
    </location>
</feature>
<dbReference type="Gene3D" id="3.30.60.20">
    <property type="match status" value="1"/>
</dbReference>
<dbReference type="AlphaFoldDB" id="A0A5D2LT02"/>
<feature type="domain" description="Phorbol-ester/DAG-type" evidence="5">
    <location>
        <begin position="129"/>
        <end position="185"/>
    </location>
</feature>
<evidence type="ECO:0000256" key="3">
    <source>
        <dbReference type="ARBA" id="ARBA00022771"/>
    </source>
</evidence>
<evidence type="ECO:0000313" key="8">
    <source>
        <dbReference type="Proteomes" id="UP000322667"/>
    </source>
</evidence>
<dbReference type="InterPro" id="IPR002219">
    <property type="entry name" value="PKC_DAG/PE"/>
</dbReference>
<dbReference type="InterPro" id="IPR046349">
    <property type="entry name" value="C1-like_sf"/>
</dbReference>
<keyword evidence="2" id="KW-0677">Repeat</keyword>
<keyword evidence="8" id="KW-1185">Reference proteome</keyword>
<feature type="domain" description="Phorbol-ester/DAG-type" evidence="5">
    <location>
        <begin position="246"/>
        <end position="290"/>
    </location>
</feature>
<evidence type="ECO:0000313" key="7">
    <source>
        <dbReference type="EMBL" id="TYH82187.1"/>
    </source>
</evidence>
<keyword evidence="4" id="KW-0862">Zinc</keyword>
<dbReference type="Pfam" id="PF03107">
    <property type="entry name" value="C1_2"/>
    <property type="match status" value="7"/>
</dbReference>
<keyword evidence="1" id="KW-0479">Metal-binding</keyword>
<feature type="domain" description="Phorbol-ester/DAG-type" evidence="5">
    <location>
        <begin position="399"/>
        <end position="451"/>
    </location>
</feature>
<dbReference type="PANTHER" id="PTHR32410:SF163">
    <property type="entry name" value="DC1 DOMAIN-CONTAINING PROTEIN"/>
    <property type="match status" value="1"/>
</dbReference>
<accession>A0A5D2LT02</accession>
<organism evidence="7 8">
    <name type="scientific">Gossypium tomentosum</name>
    <name type="common">Hawaiian cotton</name>
    <name type="synonym">Gossypium sandvicense</name>
    <dbReference type="NCBI Taxonomy" id="34277"/>
    <lineage>
        <taxon>Eukaryota</taxon>
        <taxon>Viridiplantae</taxon>
        <taxon>Streptophyta</taxon>
        <taxon>Embryophyta</taxon>
        <taxon>Tracheophyta</taxon>
        <taxon>Spermatophyta</taxon>
        <taxon>Magnoliopsida</taxon>
        <taxon>eudicotyledons</taxon>
        <taxon>Gunneridae</taxon>
        <taxon>Pentapetalae</taxon>
        <taxon>rosids</taxon>
        <taxon>malvids</taxon>
        <taxon>Malvales</taxon>
        <taxon>Malvaceae</taxon>
        <taxon>Malvoideae</taxon>
        <taxon>Gossypium</taxon>
    </lineage>
</organism>
<feature type="domain" description="Zinc finger PHD-type" evidence="6">
    <location>
        <begin position="26"/>
        <end position="90"/>
    </location>
</feature>
<dbReference type="SMART" id="SM00249">
    <property type="entry name" value="PHD"/>
    <property type="match status" value="3"/>
</dbReference>
<evidence type="ECO:0008006" key="9">
    <source>
        <dbReference type="Google" id="ProtNLM"/>
    </source>
</evidence>
<evidence type="ECO:0000256" key="1">
    <source>
        <dbReference type="ARBA" id="ARBA00022723"/>
    </source>
</evidence>
<dbReference type="PANTHER" id="PTHR32410">
    <property type="entry name" value="CYSTEINE/HISTIDINE-RICH C1 DOMAIN FAMILY PROTEIN"/>
    <property type="match status" value="1"/>
</dbReference>
<dbReference type="Proteomes" id="UP000322667">
    <property type="component" value="Chromosome D02"/>
</dbReference>
<evidence type="ECO:0000256" key="2">
    <source>
        <dbReference type="ARBA" id="ARBA00022737"/>
    </source>
</evidence>
<dbReference type="GO" id="GO:0008270">
    <property type="term" value="F:zinc ion binding"/>
    <property type="evidence" value="ECO:0007669"/>
    <property type="project" value="UniProtKB-KW"/>
</dbReference>
<dbReference type="SMART" id="SM00109">
    <property type="entry name" value="C1"/>
    <property type="match status" value="4"/>
</dbReference>
<protein>
    <recommendedName>
        <fullName evidence="9">Phorbol-ester/DAG-type domain-containing protein</fullName>
    </recommendedName>
</protein>
<evidence type="ECO:0000259" key="5">
    <source>
        <dbReference type="SMART" id="SM00109"/>
    </source>
</evidence>
<dbReference type="InterPro" id="IPR053192">
    <property type="entry name" value="Vacuole_Formation_Reg"/>
</dbReference>
<dbReference type="InterPro" id="IPR001965">
    <property type="entry name" value="Znf_PHD"/>
</dbReference>
<evidence type="ECO:0000259" key="6">
    <source>
        <dbReference type="SMART" id="SM00249"/>
    </source>
</evidence>
<sequence length="601" mass="69012">MEIQHFSHHHPLVFIQAHSVASKAALCLGCQKPVKGWSYGCTQCEFYLHKGCAELELAPKIQHPFHPKHPLTLLPKSPYSSGISECDLCGKKFGGFVYNCFDCEFDLHINCALLQSSIAANFPNSLHPHPLHFIQNYNKEIEPDCPGCQKPISGPFYHCSDCTYPTVFNLHKECAELPLEINHPCDRKHPLTLLPQPPTHHQICSCYLCRIQWKGFVYSCSLCNFDLTIDDVLFSPPTITVASHEHPWMLVSTKIYFVCDFCGTDGDHSPYFCATCHLIVHKNCISLPLHIMITRHHHTISISYSFRPNQVEDWMCKICYKKVDISYGHYRCPASRCRYIAHALCATDKAIWDGTIMPKGYDERSEELVDEPWNLNTDVVEQIRIGELMVASEIKHSYHDHNLRLTFSGKTKDDDSQCDGCTRPISTPFYSCEQCKFFLHKECAELRKEMPHPFHKHLLTLVNSHGECGYSWCRACRRLYQGFSYRCYDVDCRFGIDIQCMLLSDTLKHPSHEHSLFVVHNNEGTSCGACFKRLYPWEVAYRCMKRCDFSLDVGCSSLPLTAWYKYDRHALTLTFSDDSEPSQCDLCEKKKKAKSLVLLLC</sequence>
<keyword evidence="3" id="KW-0863">Zinc-finger</keyword>
<gene>
    <name evidence="7" type="ORF">ES332_D02G041300v1</name>
</gene>
<dbReference type="EMBL" id="CM017624">
    <property type="protein sequence ID" value="TYH82187.1"/>
    <property type="molecule type" value="Genomic_DNA"/>
</dbReference>